<dbReference type="EMBL" id="AMZH03010658">
    <property type="protein sequence ID" value="RRT54323.1"/>
    <property type="molecule type" value="Genomic_DNA"/>
</dbReference>
<name>A0A426YRF5_ENSVE</name>
<organism evidence="1 2">
    <name type="scientific">Ensete ventricosum</name>
    <name type="common">Abyssinian banana</name>
    <name type="synonym">Musa ensete</name>
    <dbReference type="NCBI Taxonomy" id="4639"/>
    <lineage>
        <taxon>Eukaryota</taxon>
        <taxon>Viridiplantae</taxon>
        <taxon>Streptophyta</taxon>
        <taxon>Embryophyta</taxon>
        <taxon>Tracheophyta</taxon>
        <taxon>Spermatophyta</taxon>
        <taxon>Magnoliopsida</taxon>
        <taxon>Liliopsida</taxon>
        <taxon>Zingiberales</taxon>
        <taxon>Musaceae</taxon>
        <taxon>Ensete</taxon>
    </lineage>
</organism>
<dbReference type="AlphaFoldDB" id="A0A426YRF5"/>
<evidence type="ECO:0000313" key="1">
    <source>
        <dbReference type="EMBL" id="RRT54323.1"/>
    </source>
</evidence>
<reference evidence="1 2" key="1">
    <citation type="journal article" date="2014" name="Agronomy (Basel)">
        <title>A Draft Genome Sequence for Ensete ventricosum, the Drought-Tolerant Tree Against Hunger.</title>
        <authorList>
            <person name="Harrison J."/>
            <person name="Moore K.A."/>
            <person name="Paszkiewicz K."/>
            <person name="Jones T."/>
            <person name="Grant M."/>
            <person name="Ambacheew D."/>
            <person name="Muzemil S."/>
            <person name="Studholme D.J."/>
        </authorList>
    </citation>
    <scope>NUCLEOTIDE SEQUENCE [LARGE SCALE GENOMIC DNA]</scope>
</reference>
<comment type="caution">
    <text evidence="1">The sequence shown here is derived from an EMBL/GenBank/DDBJ whole genome shotgun (WGS) entry which is preliminary data.</text>
</comment>
<sequence>MMSKVFCPPNAIFLVDGRTVHLPFPGVFVLPEIDELMYILHPSSSLLRERADLLRRRWQWRNGIPTAAATAWRRGACGFPAAGLVEEAEIGGALQLHKAQYPSHARIPLADPFSPCHATVSMFMHGLYGIESEFTQKKLSLVPQDAFVLLFSKLQVWKSMCEQTVPVSASEENEANRGTNLDQMELFFPFA</sequence>
<proteinExistence type="predicted"/>
<evidence type="ECO:0000313" key="2">
    <source>
        <dbReference type="Proteomes" id="UP000287651"/>
    </source>
</evidence>
<gene>
    <name evidence="1" type="ORF">B296_00028113</name>
</gene>
<dbReference type="Proteomes" id="UP000287651">
    <property type="component" value="Unassembled WGS sequence"/>
</dbReference>
<protein>
    <submittedName>
        <fullName evidence="1">Uncharacterized protein</fullName>
    </submittedName>
</protein>
<accession>A0A426YRF5</accession>